<dbReference type="Gene3D" id="3.40.50.2000">
    <property type="entry name" value="Glycogen Phosphorylase B"/>
    <property type="match status" value="2"/>
</dbReference>
<proteinExistence type="predicted"/>
<evidence type="ECO:0000313" key="3">
    <source>
        <dbReference type="EMBL" id="ARU17042.1"/>
    </source>
</evidence>
<feature type="domain" description="Glycosyl transferase family 1" evidence="1">
    <location>
        <begin position="198"/>
        <end position="330"/>
    </location>
</feature>
<dbReference type="Proteomes" id="UP000195807">
    <property type="component" value="Chromosome"/>
</dbReference>
<dbReference type="AlphaFoldDB" id="A0A1Z1FE67"/>
<dbReference type="EMBL" id="CP019602">
    <property type="protein sequence ID" value="ARU17042.1"/>
    <property type="molecule type" value="Genomic_DNA"/>
</dbReference>
<accession>A0A1Z1FE67</accession>
<dbReference type="PANTHER" id="PTHR12526:SF630">
    <property type="entry name" value="GLYCOSYLTRANSFERASE"/>
    <property type="match status" value="1"/>
</dbReference>
<evidence type="ECO:0000313" key="4">
    <source>
        <dbReference type="Proteomes" id="UP000195807"/>
    </source>
</evidence>
<gene>
    <name evidence="3" type="ORF">A9D14_13805</name>
</gene>
<dbReference type="Pfam" id="PF13439">
    <property type="entry name" value="Glyco_transf_4"/>
    <property type="match status" value="1"/>
</dbReference>
<keyword evidence="4" id="KW-1185">Reference proteome</keyword>
<feature type="domain" description="Glycosyltransferase subfamily 4-like N-terminal" evidence="2">
    <location>
        <begin position="69"/>
        <end position="182"/>
    </location>
</feature>
<dbReference type="PANTHER" id="PTHR12526">
    <property type="entry name" value="GLYCOSYLTRANSFERASE"/>
    <property type="match status" value="1"/>
</dbReference>
<dbReference type="SUPFAM" id="SSF53756">
    <property type="entry name" value="UDP-Glycosyltransferase/glycogen phosphorylase"/>
    <property type="match status" value="1"/>
</dbReference>
<sequence>MSDAGPETYRVLHIAQKLPGGVGAYLSEVLAFQREVLGPRRVSAVIPAEERFVLPYLPDGSFHLFEDAQRSPRALLRFAAHARNAIMHDRPDIVHLHSSFAGMLRPVIARMPDEVRPAVVYCAHGWAFNIRWSNRRRDLIAAVERHMSTMTDRTLCISQFEYDCAVDRGLPQDNMMVLHNGVTERVFPGCAAPVPMPRDRINLLFIGRMDRQKGFDIAEKAMAMLTDQPVHLHVIGATVVDGRQESQRLPNITHYGWQQREAIWSFVEACDAVLVPSRWEGFGLAAIEALRQGKPVLASNVDALPEVVRDGVTGMLFPAENPQALAAFIRVLDRARLAEMGQAGRADFLARFTGERMNRAILDCYRAVLYEKALASRAG</sequence>
<dbReference type="Pfam" id="PF00534">
    <property type="entry name" value="Glycos_transf_1"/>
    <property type="match status" value="1"/>
</dbReference>
<name>A0A1Z1FE67_9SPHN</name>
<dbReference type="GO" id="GO:0016757">
    <property type="term" value="F:glycosyltransferase activity"/>
    <property type="evidence" value="ECO:0007669"/>
    <property type="project" value="InterPro"/>
</dbReference>
<evidence type="ECO:0008006" key="5">
    <source>
        <dbReference type="Google" id="ProtNLM"/>
    </source>
</evidence>
<dbReference type="RefSeq" id="WP_066847530.1">
    <property type="nucleotide sequence ID" value="NZ_CP019602.1"/>
</dbReference>
<organism evidence="3 4">
    <name type="scientific">Croceicoccus marinus</name>
    <dbReference type="NCBI Taxonomy" id="450378"/>
    <lineage>
        <taxon>Bacteria</taxon>
        <taxon>Pseudomonadati</taxon>
        <taxon>Pseudomonadota</taxon>
        <taxon>Alphaproteobacteria</taxon>
        <taxon>Sphingomonadales</taxon>
        <taxon>Erythrobacteraceae</taxon>
        <taxon>Croceicoccus</taxon>
    </lineage>
</organism>
<evidence type="ECO:0000259" key="2">
    <source>
        <dbReference type="Pfam" id="PF13439"/>
    </source>
</evidence>
<dbReference type="STRING" id="450378.GCA_001661675_02772"/>
<dbReference type="KEGG" id="cman:A9D14_13805"/>
<reference evidence="3 4" key="1">
    <citation type="submission" date="2017-01" db="EMBL/GenBank/DDBJ databases">
        <title>Complete genome sequence of esterase-producing bacterium Croceicoccus marinus E4A9.</title>
        <authorList>
            <person name="Wu Y.-H."/>
            <person name="Cheng H."/>
            <person name="Xu L."/>
            <person name="Huo Y.-Y."/>
            <person name="Wang C.-S."/>
            <person name="Xu X.-W."/>
        </authorList>
    </citation>
    <scope>NUCLEOTIDE SEQUENCE [LARGE SCALE GENOMIC DNA]</scope>
    <source>
        <strain evidence="3 4">E4A9</strain>
    </source>
</reference>
<dbReference type="InterPro" id="IPR028098">
    <property type="entry name" value="Glyco_trans_4-like_N"/>
</dbReference>
<dbReference type="InterPro" id="IPR001296">
    <property type="entry name" value="Glyco_trans_1"/>
</dbReference>
<protein>
    <recommendedName>
        <fullName evidence="5">Glycosyltransferase family 4 protein</fullName>
    </recommendedName>
</protein>
<evidence type="ECO:0000259" key="1">
    <source>
        <dbReference type="Pfam" id="PF00534"/>
    </source>
</evidence>